<dbReference type="Pfam" id="PF00669">
    <property type="entry name" value="Flagellin_N"/>
    <property type="match status" value="1"/>
</dbReference>
<evidence type="ECO:0000256" key="1">
    <source>
        <dbReference type="ARBA" id="ARBA00005709"/>
    </source>
</evidence>
<accession>A0A1Y6BFE0</accession>
<keyword evidence="3" id="KW-0964">Secreted</keyword>
<dbReference type="InterPro" id="IPR001029">
    <property type="entry name" value="Flagellin_N"/>
</dbReference>
<dbReference type="GO" id="GO:0005198">
    <property type="term" value="F:structural molecule activity"/>
    <property type="evidence" value="ECO:0007669"/>
    <property type="project" value="UniProtKB-UniRule"/>
</dbReference>
<organism evidence="6 7">
    <name type="scientific">Pseudobacteriovorax antillogorgiicola</name>
    <dbReference type="NCBI Taxonomy" id="1513793"/>
    <lineage>
        <taxon>Bacteria</taxon>
        <taxon>Pseudomonadati</taxon>
        <taxon>Bdellovibrionota</taxon>
        <taxon>Oligoflexia</taxon>
        <taxon>Oligoflexales</taxon>
        <taxon>Pseudobacteriovoracaceae</taxon>
        <taxon>Pseudobacteriovorax</taxon>
    </lineage>
</organism>
<proteinExistence type="inferred from homology"/>
<protein>
    <recommendedName>
        <fullName evidence="3">Flagellin</fullName>
    </recommendedName>
</protein>
<comment type="similarity">
    <text evidence="1 3">Belongs to the bacterial flagellin family.</text>
</comment>
<dbReference type="Gene3D" id="1.20.1330.10">
    <property type="entry name" value="f41 fragment of flagellin, N-terminal domain"/>
    <property type="match status" value="1"/>
</dbReference>
<keyword evidence="2 3" id="KW-0975">Bacterial flagellum</keyword>
<dbReference type="InterPro" id="IPR001492">
    <property type="entry name" value="Flagellin"/>
</dbReference>
<evidence type="ECO:0000313" key="7">
    <source>
        <dbReference type="Proteomes" id="UP000192907"/>
    </source>
</evidence>
<dbReference type="GO" id="GO:0009288">
    <property type="term" value="C:bacterial-type flagellum"/>
    <property type="evidence" value="ECO:0007669"/>
    <property type="project" value="UniProtKB-SubCell"/>
</dbReference>
<dbReference type="Proteomes" id="UP000192907">
    <property type="component" value="Unassembled WGS sequence"/>
</dbReference>
<dbReference type="EMBL" id="FWZT01000004">
    <property type="protein sequence ID" value="SMF08073.1"/>
    <property type="molecule type" value="Genomic_DNA"/>
</dbReference>
<dbReference type="Pfam" id="PF00700">
    <property type="entry name" value="Flagellin_C"/>
    <property type="match status" value="1"/>
</dbReference>
<dbReference type="AlphaFoldDB" id="A0A1Y6BFE0"/>
<evidence type="ECO:0000259" key="5">
    <source>
        <dbReference type="Pfam" id="PF00700"/>
    </source>
</evidence>
<dbReference type="GO" id="GO:0005576">
    <property type="term" value="C:extracellular region"/>
    <property type="evidence" value="ECO:0007669"/>
    <property type="project" value="UniProtKB-SubCell"/>
</dbReference>
<comment type="function">
    <text evidence="3">Flagellin is the subunit protein which polymerizes to form the filaments of bacterial flagella.</text>
</comment>
<dbReference type="InterPro" id="IPR042187">
    <property type="entry name" value="Flagellin_C_sub2"/>
</dbReference>
<dbReference type="OrthoDB" id="5290211at2"/>
<feature type="domain" description="Flagellin C-terminal" evidence="5">
    <location>
        <begin position="221"/>
        <end position="301"/>
    </location>
</feature>
<gene>
    <name evidence="6" type="ORF">SAMN06296036_104266</name>
</gene>
<evidence type="ECO:0000313" key="6">
    <source>
        <dbReference type="EMBL" id="SMF08073.1"/>
    </source>
</evidence>
<sequence length="307" mass="33177">MGLRIRTNVASINAQRRLARSTQALTDSSGKLSSGKRINKAADDAAGLAISSNLNADVRSLSQAKRNAADGISLVQTAEGSLVETTSMLTRLRELAVQAASDTVGQTERAFLNKEFVALKDEIDRIANATEYNGTRLLIGQADVGDEIANQEGTFPLEIQISKDYYEEVDDVEQRNQVNIIKIDLGNINAFTDGEGSLDIGRAEEGTQVDNKQDAQNSIMKLDDALVKVSDYRAYLGSIQNRLGSTINNLGVQIENLSAARSRIEDTDFANETARYTSEKILQQAGSSVLAQANQQPQIALGLVQAL</sequence>
<keyword evidence="6" id="KW-0282">Flagellum</keyword>
<feature type="domain" description="Flagellin N-terminal" evidence="4">
    <location>
        <begin position="5"/>
        <end position="141"/>
    </location>
</feature>
<dbReference type="RefSeq" id="WP_132316536.1">
    <property type="nucleotide sequence ID" value="NZ_FWZT01000004.1"/>
</dbReference>
<evidence type="ECO:0000256" key="2">
    <source>
        <dbReference type="ARBA" id="ARBA00023143"/>
    </source>
</evidence>
<dbReference type="SUPFAM" id="SSF64518">
    <property type="entry name" value="Phase 1 flagellin"/>
    <property type="match status" value="1"/>
</dbReference>
<dbReference type="STRING" id="1513793.SAMN06296036_104266"/>
<dbReference type="Gene3D" id="6.10.10.10">
    <property type="entry name" value="Flagellar export chaperone, C-terminal domain"/>
    <property type="match status" value="1"/>
</dbReference>
<comment type="subcellular location">
    <subcellularLocation>
        <location evidence="3">Secreted</location>
    </subcellularLocation>
    <subcellularLocation>
        <location evidence="3">Bacterial flagellum</location>
    </subcellularLocation>
</comment>
<dbReference type="PANTHER" id="PTHR42792">
    <property type="entry name" value="FLAGELLIN"/>
    <property type="match status" value="1"/>
</dbReference>
<keyword evidence="7" id="KW-1185">Reference proteome</keyword>
<keyword evidence="6" id="KW-0969">Cilium</keyword>
<dbReference type="InterPro" id="IPR046358">
    <property type="entry name" value="Flagellin_C"/>
</dbReference>
<dbReference type="PRINTS" id="PR00207">
    <property type="entry name" value="FLAGELLIN"/>
</dbReference>
<reference evidence="7" key="1">
    <citation type="submission" date="2017-04" db="EMBL/GenBank/DDBJ databases">
        <authorList>
            <person name="Varghese N."/>
            <person name="Submissions S."/>
        </authorList>
    </citation>
    <scope>NUCLEOTIDE SEQUENCE [LARGE SCALE GENOMIC DNA]</scope>
    <source>
        <strain evidence="7">RKEM611</strain>
    </source>
</reference>
<evidence type="ECO:0000256" key="3">
    <source>
        <dbReference type="RuleBase" id="RU362073"/>
    </source>
</evidence>
<name>A0A1Y6BFE0_9BACT</name>
<keyword evidence="6" id="KW-0966">Cell projection</keyword>
<dbReference type="PANTHER" id="PTHR42792:SF2">
    <property type="entry name" value="FLAGELLIN"/>
    <property type="match status" value="1"/>
</dbReference>
<evidence type="ECO:0000259" key="4">
    <source>
        <dbReference type="Pfam" id="PF00669"/>
    </source>
</evidence>